<name>A0AAN8GX40_9TELE</name>
<organism evidence="1 2">
    <name type="scientific">Champsocephalus esox</name>
    <name type="common">pike icefish</name>
    <dbReference type="NCBI Taxonomy" id="159716"/>
    <lineage>
        <taxon>Eukaryota</taxon>
        <taxon>Metazoa</taxon>
        <taxon>Chordata</taxon>
        <taxon>Craniata</taxon>
        <taxon>Vertebrata</taxon>
        <taxon>Euteleostomi</taxon>
        <taxon>Actinopterygii</taxon>
        <taxon>Neopterygii</taxon>
        <taxon>Teleostei</taxon>
        <taxon>Neoteleostei</taxon>
        <taxon>Acanthomorphata</taxon>
        <taxon>Eupercaria</taxon>
        <taxon>Perciformes</taxon>
        <taxon>Notothenioidei</taxon>
        <taxon>Channichthyidae</taxon>
        <taxon>Champsocephalus</taxon>
    </lineage>
</organism>
<gene>
    <name evidence="1" type="ORF">CesoFtcFv8_010878</name>
</gene>
<keyword evidence="2" id="KW-1185">Reference proteome</keyword>
<dbReference type="Proteomes" id="UP001335648">
    <property type="component" value="Unassembled WGS sequence"/>
</dbReference>
<dbReference type="EMBL" id="JAULUE010002054">
    <property type="protein sequence ID" value="KAK5894158.1"/>
    <property type="molecule type" value="Genomic_DNA"/>
</dbReference>
<protein>
    <submittedName>
        <fullName evidence="1">Uncharacterized protein</fullName>
    </submittedName>
</protein>
<reference evidence="1 2" key="1">
    <citation type="journal article" date="2023" name="Mol. Biol. Evol.">
        <title>Genomics of Secondarily Temperate Adaptation in the Only Non-Antarctic Icefish.</title>
        <authorList>
            <person name="Rivera-Colon A.G."/>
            <person name="Rayamajhi N."/>
            <person name="Minhas B.F."/>
            <person name="Madrigal G."/>
            <person name="Bilyk K.T."/>
            <person name="Yoon V."/>
            <person name="Hune M."/>
            <person name="Gregory S."/>
            <person name="Cheng C.H.C."/>
            <person name="Catchen J.M."/>
        </authorList>
    </citation>
    <scope>NUCLEOTIDE SEQUENCE [LARGE SCALE GENOMIC DNA]</scope>
    <source>
        <strain evidence="1">JC2023a</strain>
    </source>
</reference>
<accession>A0AAN8GX40</accession>
<proteinExistence type="predicted"/>
<evidence type="ECO:0000313" key="2">
    <source>
        <dbReference type="Proteomes" id="UP001335648"/>
    </source>
</evidence>
<evidence type="ECO:0000313" key="1">
    <source>
        <dbReference type="EMBL" id="KAK5894158.1"/>
    </source>
</evidence>
<dbReference type="AlphaFoldDB" id="A0AAN8GX40"/>
<comment type="caution">
    <text evidence="1">The sequence shown here is derived from an EMBL/GenBank/DDBJ whole genome shotgun (WGS) entry which is preliminary data.</text>
</comment>
<sequence>MIVLNLKPLCSYTTHLAPYVEETSLSAPATLLNIKHFGHGRHIIYSSFIWHSWQTLSNKKKGLKRKEENIGLLALLCLLLSGDIHPCPGPGVVSIDLTAAGPAAELHTPSVDFRIGRLAEQLALPVDLCGLALTAAGLTAGPTSTPSEDWGPTQRAKSTAVENHASPAGCTRGRLAKQLARPEDLCGLAPAAAGLASGPTSTPSEDYGTAPMASSLAAEIHKHQLALTAPLSTTVPR</sequence>